<organism evidence="2 3">
    <name type="scientific">Vreelandella subterranea</name>
    <dbReference type="NCBI Taxonomy" id="416874"/>
    <lineage>
        <taxon>Bacteria</taxon>
        <taxon>Pseudomonadati</taxon>
        <taxon>Pseudomonadota</taxon>
        <taxon>Gammaproteobacteria</taxon>
        <taxon>Oceanospirillales</taxon>
        <taxon>Halomonadaceae</taxon>
        <taxon>Vreelandella</taxon>
    </lineage>
</organism>
<dbReference type="InterPro" id="IPR014960">
    <property type="entry name" value="DUF1828"/>
</dbReference>
<proteinExistence type="predicted"/>
<name>A0A1H9URA0_9GAMM</name>
<accession>A0A1H9URA0</accession>
<dbReference type="AlphaFoldDB" id="A0A1H9URA0"/>
<gene>
    <name evidence="2" type="ORF">SAMN04487958_107166</name>
</gene>
<dbReference type="STRING" id="416874.SAMN04487958_107166"/>
<protein>
    <recommendedName>
        <fullName evidence="1">DUF1828 domain-containing protein</fullName>
    </recommendedName>
</protein>
<dbReference type="Pfam" id="PF08861">
    <property type="entry name" value="DUF1828"/>
    <property type="match status" value="1"/>
</dbReference>
<evidence type="ECO:0000313" key="3">
    <source>
        <dbReference type="Proteomes" id="UP000198505"/>
    </source>
</evidence>
<keyword evidence="3" id="KW-1185">Reference proteome</keyword>
<evidence type="ECO:0000259" key="1">
    <source>
        <dbReference type="Pfam" id="PF08861"/>
    </source>
</evidence>
<dbReference type="EMBL" id="FOGS01000007">
    <property type="protein sequence ID" value="SES11861.1"/>
    <property type="molecule type" value="Genomic_DNA"/>
</dbReference>
<dbReference type="Proteomes" id="UP000198505">
    <property type="component" value="Unassembled WGS sequence"/>
</dbReference>
<sequence>MTINVESLKQHLCTAFCADVRVSEKNDFIRVSLPLTGRDGDHHTIYLKRAEGGWRLSDMGSTLMRLSYDNDTNTLLTGPRGKLFDQILTESGVREEDGEIYTEVQADRLLNGLFQIGQSASRIEDLGLWSKSRVESTFKEDLKSILLDVVSADDIEEDYIVPNIENASLYPIDFHIKTPGRPLYLFGVNTADRARISTIVMQHLIQNSHDFDSFVVCSDFYTLPRADGARLMNAANDMVQSLDNVTDLQRKLKHRIAQPA</sequence>
<feature type="domain" description="DUF1828" evidence="1">
    <location>
        <begin position="34"/>
        <end position="123"/>
    </location>
</feature>
<dbReference type="RefSeq" id="WP_092828099.1">
    <property type="nucleotide sequence ID" value="NZ_FOGS01000007.1"/>
</dbReference>
<reference evidence="3" key="1">
    <citation type="submission" date="2016-10" db="EMBL/GenBank/DDBJ databases">
        <authorList>
            <person name="Varghese N."/>
            <person name="Submissions S."/>
        </authorList>
    </citation>
    <scope>NUCLEOTIDE SEQUENCE [LARGE SCALE GENOMIC DNA]</scope>
    <source>
        <strain evidence="3">CGMCC 1.6495</strain>
    </source>
</reference>
<evidence type="ECO:0000313" key="2">
    <source>
        <dbReference type="EMBL" id="SES11861.1"/>
    </source>
</evidence>